<dbReference type="InterPro" id="IPR013101">
    <property type="entry name" value="LRR_PRU1-like"/>
</dbReference>
<dbReference type="PANTHER" id="PTHR31293:SF23">
    <property type="entry name" value="F-BOX DOMAIN-CONTAINING PROTEIN"/>
    <property type="match status" value="1"/>
</dbReference>
<dbReference type="AlphaFoldDB" id="A0ABD1BR32"/>
<reference evidence="2 3" key="1">
    <citation type="submission" date="2024-04" db="EMBL/GenBank/DDBJ databases">
        <title>Genome assembly C_amara_ONT_v2.</title>
        <authorList>
            <person name="Yant L."/>
            <person name="Moore C."/>
            <person name="Slenker M."/>
        </authorList>
    </citation>
    <scope>NUCLEOTIDE SEQUENCE [LARGE SCALE GENOMIC DNA]</scope>
    <source>
        <tissue evidence="2">Leaf</tissue>
    </source>
</reference>
<sequence>MGSTDLISSLPDEVLGKILSLLWTNRAASTSVLSKRWRHLLAFVDNLDLRDASGDHRFFCDFVDRTLALLRNSTTVKRFSLDCAFQHDDSRVDSWIRTVLERGFLELDLKTVGLHCIDTEFFTSNTLVKLTICDGFYPDGRLPPGGVFFPALKTLSLVEVAFSCPQMYMDFIYGCPVLEELSQHNDDDTYPPPWNGVVSNPSIKRLTIHHNGPNHREECHHGCWLLTPSLGYLDYSSYVAKQYDVNFGSLEEARLDLRSWERLIDDEDIFGDVSNLVEGISNVKTLHLSSDSLEVLHLYCDTMPMFNNLLTLSFESDNEKGWQVVPLLLTNSPNLQTLVIKGLVHQVTDRCGDFCVCTPKRKTKRKKMEERVCCLSTCQVKVLNISGYQGTCRELKQMRRFLGNLKCLETVNVSVKVNHLEDNDFSDRYLRITDALMNLPRVSSNCHIHFF</sequence>
<dbReference type="InterPro" id="IPR006566">
    <property type="entry name" value="FBD"/>
</dbReference>
<feature type="domain" description="F-box" evidence="1">
    <location>
        <begin position="4"/>
        <end position="52"/>
    </location>
</feature>
<dbReference type="SUPFAM" id="SSF52047">
    <property type="entry name" value="RNI-like"/>
    <property type="match status" value="1"/>
</dbReference>
<dbReference type="InterPro" id="IPR001810">
    <property type="entry name" value="F-box_dom"/>
</dbReference>
<accession>A0ABD1BR32</accession>
<dbReference type="PANTHER" id="PTHR31293">
    <property type="entry name" value="RNI-LIKE SUPERFAMILY PROTEIN"/>
    <property type="match status" value="1"/>
</dbReference>
<dbReference type="InterPro" id="IPR036047">
    <property type="entry name" value="F-box-like_dom_sf"/>
</dbReference>
<dbReference type="SUPFAM" id="SSF81383">
    <property type="entry name" value="F-box domain"/>
    <property type="match status" value="1"/>
</dbReference>
<comment type="caution">
    <text evidence="2">The sequence shown here is derived from an EMBL/GenBank/DDBJ whole genome shotgun (WGS) entry which is preliminary data.</text>
</comment>
<dbReference type="SMART" id="SM00579">
    <property type="entry name" value="FBD"/>
    <property type="match status" value="1"/>
</dbReference>
<dbReference type="InterPro" id="IPR053781">
    <property type="entry name" value="F-box_AtFBL13-like"/>
</dbReference>
<dbReference type="EMBL" id="JBANAX010000175">
    <property type="protein sequence ID" value="KAL1219627.1"/>
    <property type="molecule type" value="Genomic_DNA"/>
</dbReference>
<protein>
    <submittedName>
        <fullName evidence="2">F-box/LRR-repeat protein</fullName>
    </submittedName>
</protein>
<dbReference type="Proteomes" id="UP001558713">
    <property type="component" value="Unassembled WGS sequence"/>
</dbReference>
<evidence type="ECO:0000313" key="3">
    <source>
        <dbReference type="Proteomes" id="UP001558713"/>
    </source>
</evidence>
<dbReference type="Pfam" id="PF07723">
    <property type="entry name" value="LRR_2"/>
    <property type="match status" value="1"/>
</dbReference>
<gene>
    <name evidence="2" type="ORF">V5N11_034204</name>
</gene>
<dbReference type="InterPro" id="IPR032675">
    <property type="entry name" value="LRR_dom_sf"/>
</dbReference>
<evidence type="ECO:0000259" key="1">
    <source>
        <dbReference type="PROSITE" id="PS50181"/>
    </source>
</evidence>
<dbReference type="CDD" id="cd22160">
    <property type="entry name" value="F-box_AtFBL13-like"/>
    <property type="match status" value="1"/>
</dbReference>
<keyword evidence="3" id="KW-1185">Reference proteome</keyword>
<organism evidence="2 3">
    <name type="scientific">Cardamine amara subsp. amara</name>
    <dbReference type="NCBI Taxonomy" id="228776"/>
    <lineage>
        <taxon>Eukaryota</taxon>
        <taxon>Viridiplantae</taxon>
        <taxon>Streptophyta</taxon>
        <taxon>Embryophyta</taxon>
        <taxon>Tracheophyta</taxon>
        <taxon>Spermatophyta</taxon>
        <taxon>Magnoliopsida</taxon>
        <taxon>eudicotyledons</taxon>
        <taxon>Gunneridae</taxon>
        <taxon>Pentapetalae</taxon>
        <taxon>rosids</taxon>
        <taxon>malvids</taxon>
        <taxon>Brassicales</taxon>
        <taxon>Brassicaceae</taxon>
        <taxon>Cardamineae</taxon>
        <taxon>Cardamine</taxon>
    </lineage>
</organism>
<dbReference type="Gene3D" id="3.80.10.10">
    <property type="entry name" value="Ribonuclease Inhibitor"/>
    <property type="match status" value="1"/>
</dbReference>
<evidence type="ECO:0000313" key="2">
    <source>
        <dbReference type="EMBL" id="KAL1219627.1"/>
    </source>
</evidence>
<dbReference type="InterPro" id="IPR055294">
    <property type="entry name" value="FBL60-like"/>
</dbReference>
<name>A0ABD1BR32_CARAN</name>
<dbReference type="Pfam" id="PF00646">
    <property type="entry name" value="F-box"/>
    <property type="match status" value="1"/>
</dbReference>
<dbReference type="PROSITE" id="PS50181">
    <property type="entry name" value="FBOX"/>
    <property type="match status" value="1"/>
</dbReference>
<proteinExistence type="predicted"/>
<dbReference type="Gene3D" id="1.20.1280.50">
    <property type="match status" value="1"/>
</dbReference>